<dbReference type="Pfam" id="PF18962">
    <property type="entry name" value="Por_Secre_tail"/>
    <property type="match status" value="1"/>
</dbReference>
<reference evidence="4 5" key="1">
    <citation type="submission" date="2024-04" db="EMBL/GenBank/DDBJ databases">
        <title>Flavobacterium sp. DGU38 16S ribosomal RNA gene Genome sequencing and assembly.</title>
        <authorList>
            <person name="Park S."/>
        </authorList>
    </citation>
    <scope>NUCLEOTIDE SEQUENCE [LARGE SCALE GENOMIC DNA]</scope>
    <source>
        <strain evidence="4 5">DGU38</strain>
    </source>
</reference>
<dbReference type="Proteomes" id="UP001485226">
    <property type="component" value="Unassembled WGS sequence"/>
</dbReference>
<keyword evidence="5" id="KW-1185">Reference proteome</keyword>
<dbReference type="EMBL" id="JBBYHS010000011">
    <property type="protein sequence ID" value="MEL1254523.1"/>
    <property type="molecule type" value="Genomic_DNA"/>
</dbReference>
<accession>A0ABU9IQ07</accession>
<comment type="caution">
    <text evidence="4">The sequence shown here is derived from an EMBL/GenBank/DDBJ whole genome shotgun (WGS) entry which is preliminary data.</text>
</comment>
<keyword evidence="1 2" id="KW-0732">Signal</keyword>
<evidence type="ECO:0000313" key="4">
    <source>
        <dbReference type="EMBL" id="MEL1254523.1"/>
    </source>
</evidence>
<evidence type="ECO:0000313" key="5">
    <source>
        <dbReference type="Proteomes" id="UP001485226"/>
    </source>
</evidence>
<feature type="domain" description="Secretion system C-terminal sorting" evidence="3">
    <location>
        <begin position="340"/>
        <end position="405"/>
    </location>
</feature>
<protein>
    <submittedName>
        <fullName evidence="4">T9SS type A sorting domain-containing protein</fullName>
    </submittedName>
</protein>
<evidence type="ECO:0000256" key="1">
    <source>
        <dbReference type="ARBA" id="ARBA00022729"/>
    </source>
</evidence>
<dbReference type="InterPro" id="IPR026444">
    <property type="entry name" value="Secre_tail"/>
</dbReference>
<name>A0ABU9IQ07_9FLAO</name>
<dbReference type="RefSeq" id="WP_341692916.1">
    <property type="nucleotide sequence ID" value="NZ_JBBYHS010000011.1"/>
</dbReference>
<feature type="chain" id="PRO_5045098647" evidence="2">
    <location>
        <begin position="26"/>
        <end position="406"/>
    </location>
</feature>
<sequence>MTKKLLKNKLSITVVSLFTMFASLQMVGQKKVAYIQFSKTMDATASQTGNATVTGSDAITRMLAATGFTVQVYACDANGLDLATNVNVDVEIAALAPDLIIIQESWGSTAAAIRPSGILAFRKLGALNIPLIYNKSFTFQKGANRTITSTTGTAYDVVSSSSLAVQVISGNETNPLFSGITGTNIPLFFAGATDLGATVASGALATAAVKGLSLVNDLEITTPTPGTATLLAGTSGNVAAGTAISTTSNTNSLLINRFPAGTQMGTDINDKLGTKDMITFACNYGAIAAGDGKNVTNEFLTLWRNAAYILTGQTVPSTLYMNPQLGVNDNIVDENSITVSPNPTSGLVTVNGVENVKSITVFDVAGKQVLSAANTASVNLSNQPKGIYVVKVQSENGSATKKVLVK</sequence>
<organism evidence="4 5">
    <name type="scientific">Flavobacterium calami</name>
    <dbReference type="NCBI Taxonomy" id="3139144"/>
    <lineage>
        <taxon>Bacteria</taxon>
        <taxon>Pseudomonadati</taxon>
        <taxon>Bacteroidota</taxon>
        <taxon>Flavobacteriia</taxon>
        <taxon>Flavobacteriales</taxon>
        <taxon>Flavobacteriaceae</taxon>
        <taxon>Flavobacterium</taxon>
    </lineage>
</organism>
<evidence type="ECO:0000256" key="2">
    <source>
        <dbReference type="SAM" id="SignalP"/>
    </source>
</evidence>
<proteinExistence type="predicted"/>
<dbReference type="NCBIfam" id="TIGR04183">
    <property type="entry name" value="Por_Secre_tail"/>
    <property type="match status" value="1"/>
</dbReference>
<evidence type="ECO:0000259" key="3">
    <source>
        <dbReference type="Pfam" id="PF18962"/>
    </source>
</evidence>
<feature type="signal peptide" evidence="2">
    <location>
        <begin position="1"/>
        <end position="25"/>
    </location>
</feature>
<gene>
    <name evidence="4" type="ORF">AAEO57_12105</name>
</gene>